<dbReference type="GO" id="GO:0019029">
    <property type="term" value="C:helical viral capsid"/>
    <property type="evidence" value="ECO:0007669"/>
    <property type="project" value="UniProtKB-KW"/>
</dbReference>
<dbReference type="GO" id="GO:1990904">
    <property type="term" value="C:ribonucleoprotein complex"/>
    <property type="evidence" value="ECO:0007669"/>
    <property type="project" value="UniProtKB-KW"/>
</dbReference>
<evidence type="ECO:0000259" key="12">
    <source>
        <dbReference type="Pfam" id="PF00945"/>
    </source>
</evidence>
<dbReference type="InterPro" id="IPR023330">
    <property type="entry name" value="Rhabdovirus_ncapsid_N"/>
</dbReference>
<evidence type="ECO:0000256" key="10">
    <source>
        <dbReference type="ARBA" id="ARBA00023274"/>
    </source>
</evidence>
<evidence type="ECO:0000256" key="11">
    <source>
        <dbReference type="ARBA" id="ARBA00033344"/>
    </source>
</evidence>
<feature type="domain" description="Rhabdovirus nucleocapsid" evidence="12">
    <location>
        <begin position="12"/>
        <end position="398"/>
    </location>
</feature>
<evidence type="ECO:0000256" key="2">
    <source>
        <dbReference type="ARBA" id="ARBA00004328"/>
    </source>
</evidence>
<keyword evidence="7" id="KW-0694">RNA-binding</keyword>
<dbReference type="GeneID" id="37627387"/>
<evidence type="ECO:0000256" key="3">
    <source>
        <dbReference type="ARBA" id="ARBA00014389"/>
    </source>
</evidence>
<dbReference type="GO" id="GO:0003723">
    <property type="term" value="F:RNA binding"/>
    <property type="evidence" value="ECO:0007669"/>
    <property type="project" value="UniProtKB-KW"/>
</dbReference>
<proteinExistence type="predicted"/>
<keyword evidence="14" id="KW-1185">Reference proteome</keyword>
<keyword evidence="9" id="KW-1035">Host cytoplasm</keyword>
<evidence type="ECO:0000256" key="7">
    <source>
        <dbReference type="ARBA" id="ARBA00022884"/>
    </source>
</evidence>
<keyword evidence="5" id="KW-0167">Capsid protein</keyword>
<name>A0A0D3R205_9RHAB</name>
<organism evidence="13 14">
    <name type="scientific">Nkolbisson virus</name>
    <dbReference type="NCBI Taxonomy" id="380442"/>
    <lineage>
        <taxon>Viruses</taxon>
        <taxon>Riboviria</taxon>
        <taxon>Orthornavirae</taxon>
        <taxon>Negarnaviricota</taxon>
        <taxon>Haploviricotina</taxon>
        <taxon>Monjiviricetes</taxon>
        <taxon>Mononegavirales</taxon>
        <taxon>Rhabdoviridae</taxon>
        <taxon>Alpharhabdovirinae</taxon>
        <taxon>Ledantevirus</taxon>
        <taxon>Ledantevirus nkolbisson</taxon>
    </lineage>
</organism>
<dbReference type="GO" id="GO:0019013">
    <property type="term" value="C:viral nucleocapsid"/>
    <property type="evidence" value="ECO:0007669"/>
    <property type="project" value="UniProtKB-KW"/>
</dbReference>
<dbReference type="RefSeq" id="YP_009362190.1">
    <property type="nucleotide sequence ID" value="NC_034539.1"/>
</dbReference>
<evidence type="ECO:0000313" key="14">
    <source>
        <dbReference type="Proteomes" id="UP000208077"/>
    </source>
</evidence>
<evidence type="ECO:0000256" key="4">
    <source>
        <dbReference type="ARBA" id="ARBA00022497"/>
    </source>
</evidence>
<protein>
    <recommendedName>
        <fullName evidence="3">Nucleoprotein</fullName>
    </recommendedName>
    <alternativeName>
        <fullName evidence="11">Nucleocapsid protein</fullName>
    </alternativeName>
</protein>
<comment type="subcellular location">
    <subcellularLocation>
        <location evidence="1">Host cytoplasm</location>
    </subcellularLocation>
    <subcellularLocation>
        <location evidence="2">Virion</location>
    </subcellularLocation>
</comment>
<dbReference type="InterPro" id="IPR023331">
    <property type="entry name" value="Rhabdovirus_ncapsid_C"/>
</dbReference>
<keyword evidence="10" id="KW-0687">Ribonucleoprotein</keyword>
<dbReference type="KEGG" id="vg:37627387"/>
<keyword evidence="8 13" id="KW-0543">Viral nucleoprotein</keyword>
<evidence type="ECO:0000256" key="8">
    <source>
        <dbReference type="ARBA" id="ARBA00023086"/>
    </source>
</evidence>
<dbReference type="Proteomes" id="UP000208077">
    <property type="component" value="Segment"/>
</dbReference>
<evidence type="ECO:0000313" key="13">
    <source>
        <dbReference type="EMBL" id="AJR28542.1"/>
    </source>
</evidence>
<dbReference type="OrthoDB" id="22890at10239"/>
<keyword evidence="6" id="KW-0946">Virion</keyword>
<dbReference type="SUPFAM" id="SSF140809">
    <property type="entry name" value="Rhabdovirus nucleoprotein-like"/>
    <property type="match status" value="1"/>
</dbReference>
<evidence type="ECO:0000256" key="9">
    <source>
        <dbReference type="ARBA" id="ARBA00023200"/>
    </source>
</evidence>
<sequence length="421" mass="47772">MAEKVAYRVTTKKVVKPVLPQEETPGQYPSDWFDNHKGEKPRLVIPYKHADVGTLRGVVYGGIQKDTLDIKVAITYLYAVMVKLEVECDDEWKSFGVLIAGAKTTVNPFCMVEVESKQLDLPNQQAGAATEEDDLWMCFYILVQYRLLKVNNVEYEKLLVKRANVHLASLPGAKKSEVHSRKVYAAWLANPMYLRIVAAVDMFFHKFKEHPYAICRYGTLGSRYKDSAALTTLNHITKLTGLQIVDFMMWIFNDNIADELDRMARPDQELEKCDSYTPYMRDLGISDRSPYSAQMNPTFHMFCHALGTLLGSRRSMNARIAGEVDVTNTLTNAEVVAFILNRCPTFVKAYTEDLESVPTAQHKAVAGKMPTGPDPDMWFEYLAKLNFVLPDEIIRFAKERASGLSNIRPDTIGELVYKQLK</sequence>
<dbReference type="Gene3D" id="1.10.3610.10">
    <property type="entry name" value="Nucleoprotein"/>
    <property type="match status" value="1"/>
</dbReference>
<dbReference type="GO" id="GO:0030430">
    <property type="term" value="C:host cell cytoplasm"/>
    <property type="evidence" value="ECO:0007669"/>
    <property type="project" value="UniProtKB-SubCell"/>
</dbReference>
<dbReference type="EMBL" id="KM205017">
    <property type="protein sequence ID" value="AJR28542.1"/>
    <property type="molecule type" value="Viral_cRNA"/>
</dbReference>
<dbReference type="Gene3D" id="1.10.3570.10">
    <property type="entry name" value="Rhabdovirus nucleocapsid protein like domain"/>
    <property type="match status" value="1"/>
</dbReference>
<evidence type="ECO:0000256" key="5">
    <source>
        <dbReference type="ARBA" id="ARBA00022561"/>
    </source>
</evidence>
<accession>A0A0D3R205</accession>
<evidence type="ECO:0000256" key="1">
    <source>
        <dbReference type="ARBA" id="ARBA00004192"/>
    </source>
</evidence>
<dbReference type="InterPro" id="IPR000448">
    <property type="entry name" value="Rhabdo_ncapsid"/>
</dbReference>
<dbReference type="Pfam" id="PF00945">
    <property type="entry name" value="Rhabdo_ncap"/>
    <property type="match status" value="1"/>
</dbReference>
<evidence type="ECO:0000256" key="6">
    <source>
        <dbReference type="ARBA" id="ARBA00022844"/>
    </source>
</evidence>
<keyword evidence="4" id="KW-1139">Helical capsid protein</keyword>
<reference evidence="13 14" key="1">
    <citation type="journal article" date="2015" name="PLoS Pathog.">
        <title>Evolution of genome size and complexity in the rhabdoviridae.</title>
        <authorList>
            <person name="Walker P.J."/>
            <person name="Firth C."/>
            <person name="Widen S.G."/>
            <person name="Blasdell K.R."/>
            <person name="Guzman H."/>
            <person name="Wood T.G."/>
            <person name="Paradkar P.N."/>
            <person name="Holmes E.C."/>
            <person name="Tesh R.B."/>
            <person name="Vasilakis N."/>
        </authorList>
    </citation>
    <scope>NUCLEOTIDE SEQUENCE [LARGE SCALE GENOMIC DNA]</scope>
    <source>
        <strain evidence="13 14">YM 31-65</strain>
    </source>
</reference>
<dbReference type="InterPro" id="IPR035961">
    <property type="entry name" value="Rhabdovirus_nucleoprotein-like"/>
</dbReference>